<evidence type="ECO:0000313" key="3">
    <source>
        <dbReference type="Proteomes" id="UP001418796"/>
    </source>
</evidence>
<keyword evidence="1" id="KW-0472">Membrane</keyword>
<dbReference type="Pfam" id="PF06695">
    <property type="entry name" value="Sm_multidrug_ex"/>
    <property type="match status" value="1"/>
</dbReference>
<gene>
    <name evidence="2" type="ORF">MKY91_16695</name>
</gene>
<dbReference type="Proteomes" id="UP001418796">
    <property type="component" value="Unassembled WGS sequence"/>
</dbReference>
<accession>A0ABU9VLL2</accession>
<evidence type="ECO:0000256" key="1">
    <source>
        <dbReference type="SAM" id="Phobius"/>
    </source>
</evidence>
<evidence type="ECO:0000313" key="2">
    <source>
        <dbReference type="EMBL" id="MEN0644794.1"/>
    </source>
</evidence>
<comment type="caution">
    <text evidence="2">The sequence shown here is derived from an EMBL/GenBank/DDBJ whole genome shotgun (WGS) entry which is preliminary data.</text>
</comment>
<organism evidence="2 3">
    <name type="scientific">Alkalicoccobacillus gibsonii</name>
    <dbReference type="NCBI Taxonomy" id="79881"/>
    <lineage>
        <taxon>Bacteria</taxon>
        <taxon>Bacillati</taxon>
        <taxon>Bacillota</taxon>
        <taxon>Bacilli</taxon>
        <taxon>Bacillales</taxon>
        <taxon>Bacillaceae</taxon>
        <taxon>Alkalicoccobacillus</taxon>
    </lineage>
</organism>
<keyword evidence="1" id="KW-1133">Transmembrane helix</keyword>
<feature type="transmembrane region" description="Helical" evidence="1">
    <location>
        <begin position="122"/>
        <end position="144"/>
    </location>
</feature>
<proteinExistence type="predicted"/>
<dbReference type="RefSeq" id="WP_343131416.1">
    <property type="nucleotide sequence ID" value="NZ_JBCITK010000001.1"/>
</dbReference>
<sequence length="164" mass="18278">MGYIIAYLIVFLLAATPFFEAPAIIPVGYVAGLDPYLTSIIAFIGNVLTVLLVIVFVEAIQAWREKRRIKKGKPEKTKKSERAQRVFNKYGLPGLCLIGPTVGSHLTAIIAMSLSGSKIKTAIWMTISLVVWCVGMALFTHYGFSRLFENNDVTNTLRDFIENY</sequence>
<reference evidence="2 3" key="1">
    <citation type="submission" date="2024-03" db="EMBL/GenBank/DDBJ databases">
        <title>Bacilli Hybrid Assemblies.</title>
        <authorList>
            <person name="Kovac J."/>
        </authorList>
    </citation>
    <scope>NUCLEOTIDE SEQUENCE [LARGE SCALE GENOMIC DNA]</scope>
    <source>
        <strain evidence="2 3">FSL R7-0666</strain>
    </source>
</reference>
<dbReference type="EMBL" id="JBCITK010000001">
    <property type="protein sequence ID" value="MEN0644794.1"/>
    <property type="molecule type" value="Genomic_DNA"/>
</dbReference>
<keyword evidence="1" id="KW-0812">Transmembrane</keyword>
<name>A0ABU9VLL2_9BACI</name>
<keyword evidence="3" id="KW-1185">Reference proteome</keyword>
<dbReference type="InterPro" id="IPR009577">
    <property type="entry name" value="Sm_multidrug_ex"/>
</dbReference>
<feature type="transmembrane region" description="Helical" evidence="1">
    <location>
        <begin position="36"/>
        <end position="60"/>
    </location>
</feature>
<protein>
    <submittedName>
        <fullName evidence="2">Small multi-drug export protein</fullName>
    </submittedName>
</protein>